<reference evidence="2 3" key="1">
    <citation type="journal article" date="2016" name="Nat. Commun.">
        <title>Thousands of microbial genomes shed light on interconnected biogeochemical processes in an aquifer system.</title>
        <authorList>
            <person name="Anantharaman K."/>
            <person name="Brown C.T."/>
            <person name="Hug L.A."/>
            <person name="Sharon I."/>
            <person name="Castelle C.J."/>
            <person name="Probst A.J."/>
            <person name="Thomas B.C."/>
            <person name="Singh A."/>
            <person name="Wilkins M.J."/>
            <person name="Karaoz U."/>
            <person name="Brodie E.L."/>
            <person name="Williams K.H."/>
            <person name="Hubbard S.S."/>
            <person name="Banfield J.F."/>
        </authorList>
    </citation>
    <scope>NUCLEOTIDE SEQUENCE [LARGE SCALE GENOMIC DNA]</scope>
</reference>
<dbReference type="AlphaFoldDB" id="A0A1G2SZQ6"/>
<keyword evidence="1" id="KW-1133">Transmembrane helix</keyword>
<feature type="transmembrane region" description="Helical" evidence="1">
    <location>
        <begin position="12"/>
        <end position="32"/>
    </location>
</feature>
<organism evidence="2 3">
    <name type="scientific">Candidatus Zambryskibacteria bacterium RIFCSPHIGHO2_01_FULL_46_25</name>
    <dbReference type="NCBI Taxonomy" id="1802738"/>
    <lineage>
        <taxon>Bacteria</taxon>
        <taxon>Candidatus Zambryskiibacteriota</taxon>
    </lineage>
</organism>
<proteinExistence type="predicted"/>
<name>A0A1G2SZQ6_9BACT</name>
<accession>A0A1G2SZQ6</accession>
<evidence type="ECO:0000256" key="1">
    <source>
        <dbReference type="SAM" id="Phobius"/>
    </source>
</evidence>
<dbReference type="EMBL" id="MHVH01000005">
    <property type="protein sequence ID" value="OHA90228.1"/>
    <property type="molecule type" value="Genomic_DNA"/>
</dbReference>
<protein>
    <submittedName>
        <fullName evidence="2">Uncharacterized protein</fullName>
    </submittedName>
</protein>
<dbReference type="Proteomes" id="UP000178107">
    <property type="component" value="Unassembled WGS sequence"/>
</dbReference>
<feature type="transmembrane region" description="Helical" evidence="1">
    <location>
        <begin position="105"/>
        <end position="124"/>
    </location>
</feature>
<comment type="caution">
    <text evidence="2">The sequence shown here is derived from an EMBL/GenBank/DDBJ whole genome shotgun (WGS) entry which is preliminary data.</text>
</comment>
<sequence length="184" mass="20437">MNTSNRIGKWSVIIGIMIVLNLFFNYALSLAYKSPEYNNFCPNEQVINIPDDQNECVAQGGQWTDNGYYGKPMPVGEVVPIGYCDLQYTCRQEFEDAMKSYNRNIFIVLVVLGAVSVLAGNFFVGNEVIAGGLSLAGVLSFLVASVRYWSSANDLIRVIILAIALGLLFWIAIKKFNQRSTTNN</sequence>
<evidence type="ECO:0000313" key="3">
    <source>
        <dbReference type="Proteomes" id="UP000178107"/>
    </source>
</evidence>
<keyword evidence="1" id="KW-0472">Membrane</keyword>
<feature type="transmembrane region" description="Helical" evidence="1">
    <location>
        <begin position="131"/>
        <end position="149"/>
    </location>
</feature>
<feature type="transmembrane region" description="Helical" evidence="1">
    <location>
        <begin position="155"/>
        <end position="173"/>
    </location>
</feature>
<keyword evidence="1" id="KW-0812">Transmembrane</keyword>
<evidence type="ECO:0000313" key="2">
    <source>
        <dbReference type="EMBL" id="OHA90228.1"/>
    </source>
</evidence>
<gene>
    <name evidence="2" type="ORF">A2838_01325</name>
</gene>